<dbReference type="HOGENOM" id="CLU_1516085_0_0_6"/>
<dbReference type="EMBL" id="FMVN01000006">
    <property type="protein sequence ID" value="SCY29912.1"/>
    <property type="molecule type" value="Genomic_DNA"/>
</dbReference>
<keyword evidence="3 5" id="KW-0456">Lyase</keyword>
<dbReference type="Proteomes" id="UP000032414">
    <property type="component" value="Chromosome I"/>
</dbReference>
<evidence type="ECO:0000256" key="1">
    <source>
        <dbReference type="ARBA" id="ARBA00022490"/>
    </source>
</evidence>
<reference evidence="6" key="1">
    <citation type="submission" date="2014-09" db="EMBL/GenBank/DDBJ databases">
        <authorList>
            <person name="Gomez-Valero L."/>
        </authorList>
    </citation>
    <scope>NUCLEOTIDE SEQUENCE [LARGE SCALE GENOMIC DNA]</scope>
    <source>
        <strain evidence="6">ATCC33218</strain>
    </source>
</reference>
<dbReference type="Pfam" id="PF04345">
    <property type="entry name" value="Chor_lyase"/>
    <property type="match status" value="1"/>
</dbReference>
<gene>
    <name evidence="4" type="primary">ubiC</name>
    <name evidence="4" type="ORF">LMI_1798</name>
    <name evidence="5" type="ORF">SAMN02982997_01304</name>
</gene>
<reference evidence="5 7" key="3">
    <citation type="submission" date="2016-10" db="EMBL/GenBank/DDBJ databases">
        <authorList>
            <person name="Varghese N."/>
            <person name="Submissions S."/>
        </authorList>
    </citation>
    <scope>NUCLEOTIDE SEQUENCE [LARGE SCALE GENOMIC DNA]</scope>
    <source>
        <strain evidence="5 7">ATCC 33218</strain>
    </source>
</reference>
<dbReference type="RefSeq" id="WP_045099391.1">
    <property type="nucleotide sequence ID" value="NZ_CP020614.1"/>
</dbReference>
<accession>A0A098GHY9</accession>
<dbReference type="SUPFAM" id="SSF64288">
    <property type="entry name" value="Chorismate lyase-like"/>
    <property type="match status" value="1"/>
</dbReference>
<dbReference type="OrthoDB" id="5646761at2"/>
<dbReference type="GO" id="GO:0008813">
    <property type="term" value="F:chorismate lyase activity"/>
    <property type="evidence" value="ECO:0007669"/>
    <property type="project" value="InterPro"/>
</dbReference>
<keyword evidence="1" id="KW-0963">Cytoplasm</keyword>
<dbReference type="PANTHER" id="PTHR38683:SF1">
    <property type="entry name" value="CHORISMATE PYRUVATE-LYASE"/>
    <property type="match status" value="1"/>
</dbReference>
<dbReference type="GO" id="GO:0006744">
    <property type="term" value="P:ubiquinone biosynthetic process"/>
    <property type="evidence" value="ECO:0007669"/>
    <property type="project" value="UniProtKB-KW"/>
</dbReference>
<dbReference type="PANTHER" id="PTHR38683">
    <property type="entry name" value="CHORISMATE PYRUVATE-LYASE"/>
    <property type="match status" value="1"/>
</dbReference>
<keyword evidence="2" id="KW-0831">Ubiquinone biosynthesis</keyword>
<sequence length="180" mass="21229">MSIDIAHLLQAHHNPPDNLLPWLTHQASLTDKLQALSGDAELVVLKQYWTAPNWWDKHTLGISEKPILHREILMSSHQIPCWYARTIVPEHTYQASHRFFNRLTQESLGVIIFNEPRIKRVQLVNYQITSQCIEYHWLNPFLVLKKEEQFWARLSIFNTDVMFNFYLIEILLPGLMRVSA</sequence>
<evidence type="ECO:0000313" key="7">
    <source>
        <dbReference type="Proteomes" id="UP000182998"/>
    </source>
</evidence>
<protein>
    <submittedName>
        <fullName evidence="4">4-hydroxybenzoate synthetase</fullName>
    </submittedName>
    <submittedName>
        <fullName evidence="5">Chorismate lyase</fullName>
    </submittedName>
</protein>
<dbReference type="STRING" id="451.B6N58_06975"/>
<evidence type="ECO:0000256" key="3">
    <source>
        <dbReference type="ARBA" id="ARBA00023239"/>
    </source>
</evidence>
<evidence type="ECO:0000313" key="5">
    <source>
        <dbReference type="EMBL" id="SCY29912.1"/>
    </source>
</evidence>
<reference evidence="4" key="2">
    <citation type="submission" date="2014-09" db="EMBL/GenBank/DDBJ databases">
        <authorList>
            <person name="GOMEZ-VALERO Laura"/>
        </authorList>
    </citation>
    <scope>NUCLEOTIDE SEQUENCE</scope>
    <source>
        <strain evidence="4">ATCC33218</strain>
    </source>
</reference>
<name>A0A098GHY9_LEGMI</name>
<keyword evidence="7" id="KW-1185">Reference proteome</keyword>
<dbReference type="EMBL" id="LN614830">
    <property type="protein sequence ID" value="CEG61091.1"/>
    <property type="molecule type" value="Genomic_DNA"/>
</dbReference>
<organism evidence="4 6">
    <name type="scientific">Legionella micdadei</name>
    <name type="common">Tatlockia micdadei</name>
    <dbReference type="NCBI Taxonomy" id="451"/>
    <lineage>
        <taxon>Bacteria</taxon>
        <taxon>Pseudomonadati</taxon>
        <taxon>Pseudomonadota</taxon>
        <taxon>Gammaproteobacteria</taxon>
        <taxon>Legionellales</taxon>
        <taxon>Legionellaceae</taxon>
        <taxon>Legionella</taxon>
    </lineage>
</organism>
<dbReference type="Proteomes" id="UP000182998">
    <property type="component" value="Unassembled WGS sequence"/>
</dbReference>
<dbReference type="KEGG" id="tmc:LMI_1798"/>
<dbReference type="Gene3D" id="3.40.1410.10">
    <property type="entry name" value="Chorismate lyase-like"/>
    <property type="match status" value="1"/>
</dbReference>
<evidence type="ECO:0000313" key="4">
    <source>
        <dbReference type="EMBL" id="CEG61091.1"/>
    </source>
</evidence>
<proteinExistence type="predicted"/>
<evidence type="ECO:0000256" key="2">
    <source>
        <dbReference type="ARBA" id="ARBA00022688"/>
    </source>
</evidence>
<dbReference type="InterPro" id="IPR028978">
    <property type="entry name" value="Chorismate_lyase_/UTRA_dom_sf"/>
</dbReference>
<dbReference type="GO" id="GO:0005829">
    <property type="term" value="C:cytosol"/>
    <property type="evidence" value="ECO:0007669"/>
    <property type="project" value="TreeGrafter"/>
</dbReference>
<evidence type="ECO:0000313" key="6">
    <source>
        <dbReference type="Proteomes" id="UP000032414"/>
    </source>
</evidence>
<dbReference type="AlphaFoldDB" id="A0A098GHY9"/>
<dbReference type="PATRIC" id="fig|451.8.peg.1502"/>
<dbReference type="InterPro" id="IPR007440">
    <property type="entry name" value="Chorismate--pyruvate_lyase"/>
</dbReference>